<evidence type="ECO:0000256" key="1">
    <source>
        <dbReference type="SAM" id="MobiDB-lite"/>
    </source>
</evidence>
<keyword evidence="3" id="KW-1185">Reference proteome</keyword>
<dbReference type="Proteomes" id="UP000694394">
    <property type="component" value="Chromosome 31"/>
</dbReference>
<dbReference type="Ensembl" id="ENSMICT00000027604.2">
    <property type="protein sequence ID" value="ENSMICP00000022861.2"/>
    <property type="gene ID" value="ENSMICG00000038742.2"/>
</dbReference>
<accession>A0A8C5VI24</accession>
<reference evidence="2" key="1">
    <citation type="submission" date="2016-12" db="EMBL/GenBank/DDBJ databases">
        <title>Mouse lemur reference genome and diversity panel.</title>
        <authorList>
            <person name="Harris R."/>
            <person name="Larsen P."/>
            <person name="Liu Y."/>
            <person name="Hughes D.S."/>
            <person name="Murali S."/>
            <person name="Raveendran M."/>
            <person name="Korchina V."/>
            <person name="Wang M."/>
            <person name="Jhangiani S."/>
            <person name="Bandaranaike D."/>
            <person name="Bellair M."/>
            <person name="Blankenburg K."/>
            <person name="Chao H."/>
            <person name="Dahdouli M."/>
            <person name="Dinh H."/>
            <person name="Doddapaneni H."/>
            <person name="English A."/>
            <person name="Firestine M."/>
            <person name="Gnanaolivu R."/>
            <person name="Gross S."/>
            <person name="Hernandez B."/>
            <person name="Javaid M."/>
            <person name="Jayaseelan J."/>
            <person name="Jones J."/>
            <person name="Khan Z."/>
            <person name="Kovar C."/>
            <person name="Kurapati P."/>
            <person name="Le B."/>
            <person name="Lee S."/>
            <person name="Li M."/>
            <person name="Mathew T."/>
            <person name="Narasimhan A."/>
            <person name="Ngo D."/>
            <person name="Nguyen L."/>
            <person name="Okwuonu G."/>
            <person name="Ongeri F."/>
            <person name="Osuji N."/>
            <person name="Pu L.-L."/>
            <person name="Puazo M."/>
            <person name="Quiroz J."/>
            <person name="Raj R."/>
            <person name="Rajbhandari K."/>
            <person name="Reid J.G."/>
            <person name="Santibanez J."/>
            <person name="Sexton D."/>
            <person name="Skinner E."/>
            <person name="Vee V."/>
            <person name="Weissenberger G."/>
            <person name="Wu Y."/>
            <person name="Xin Y."/>
            <person name="Han Y."/>
            <person name="Campbell C."/>
            <person name="Brown A."/>
            <person name="Sullivan B."/>
            <person name="Shelton J."/>
            <person name="Brown S."/>
            <person name="Dudchenko O."/>
            <person name="Machol I."/>
            <person name="Durand N."/>
            <person name="Shamim M."/>
            <person name="Lieberman A."/>
            <person name="Muzny D.M."/>
            <person name="Richards S."/>
            <person name="Yoder A."/>
            <person name="Worley K.C."/>
            <person name="Rogers J."/>
            <person name="Gibbs R.A."/>
        </authorList>
    </citation>
    <scope>NUCLEOTIDE SEQUENCE [LARGE SCALE GENOMIC DNA]</scope>
</reference>
<dbReference type="GeneTree" id="ENSGT00490000044737"/>
<feature type="compositionally biased region" description="Polar residues" evidence="1">
    <location>
        <begin position="22"/>
        <end position="37"/>
    </location>
</feature>
<reference evidence="2" key="2">
    <citation type="submission" date="2025-08" db="UniProtKB">
        <authorList>
            <consortium name="Ensembl"/>
        </authorList>
    </citation>
    <scope>IDENTIFICATION</scope>
</reference>
<evidence type="ECO:0000313" key="2">
    <source>
        <dbReference type="Ensembl" id="ENSMICP00000022861.2"/>
    </source>
</evidence>
<name>A0A8C5VI24_MICMU</name>
<feature type="region of interest" description="Disordered" evidence="1">
    <location>
        <begin position="22"/>
        <end position="41"/>
    </location>
</feature>
<organism evidence="2 3">
    <name type="scientific">Microcebus murinus</name>
    <name type="common">Gray mouse lemur</name>
    <name type="synonym">Lemur murinus</name>
    <dbReference type="NCBI Taxonomy" id="30608"/>
    <lineage>
        <taxon>Eukaryota</taxon>
        <taxon>Metazoa</taxon>
        <taxon>Chordata</taxon>
        <taxon>Craniata</taxon>
        <taxon>Vertebrata</taxon>
        <taxon>Euteleostomi</taxon>
        <taxon>Mammalia</taxon>
        <taxon>Eutheria</taxon>
        <taxon>Euarchontoglires</taxon>
        <taxon>Primates</taxon>
        <taxon>Strepsirrhini</taxon>
        <taxon>Lemuriformes</taxon>
        <taxon>Cheirogaleidae</taxon>
        <taxon>Microcebus</taxon>
    </lineage>
</organism>
<evidence type="ECO:0000313" key="3">
    <source>
        <dbReference type="Proteomes" id="UP000694394"/>
    </source>
</evidence>
<proteinExistence type="predicted"/>
<dbReference type="AlphaFoldDB" id="A0A8C5VI24"/>
<sequence>MNLFCISLEGSMDNLYEPIPAQQANQESTSGTASSISPFEESEQAHNNLFMEVSNLENAKPKKRKSFRRFMSENKIFEGKTVNDKIWQETSKPENDSYIRRPCQLQDQNDDDFLLSNTIHTLQGKKLQRTSDQVTSECWSPFHYQRYVRPTREKPTNFSPHMTI</sequence>
<protein>
    <submittedName>
        <fullName evidence="2">Uncharacterized protein</fullName>
    </submittedName>
</protein>
<dbReference type="EMBL" id="ABDC03032929">
    <property type="status" value="NOT_ANNOTATED_CDS"/>
    <property type="molecule type" value="Genomic_DNA"/>
</dbReference>
<reference evidence="2" key="3">
    <citation type="submission" date="2025-09" db="UniProtKB">
        <authorList>
            <consortium name="Ensembl"/>
        </authorList>
    </citation>
    <scope>IDENTIFICATION</scope>
</reference>